<keyword evidence="6 13" id="KW-0436">Ligase</keyword>
<dbReference type="EC" id="6.3.2.4" evidence="4 13"/>
<feature type="active site" evidence="14">
    <location>
        <position position="278"/>
    </location>
</feature>
<dbReference type="NCBIfam" id="TIGR01205">
    <property type="entry name" value="D_ala_D_alaTIGR"/>
    <property type="match status" value="1"/>
</dbReference>
<evidence type="ECO:0000256" key="10">
    <source>
        <dbReference type="ARBA" id="ARBA00022984"/>
    </source>
</evidence>
<dbReference type="OrthoDB" id="9813261at2"/>
<dbReference type="HAMAP" id="MF_00047">
    <property type="entry name" value="Dala_Dala_lig"/>
    <property type="match status" value="1"/>
</dbReference>
<dbReference type="GO" id="GO:0046872">
    <property type="term" value="F:metal ion binding"/>
    <property type="evidence" value="ECO:0007669"/>
    <property type="project" value="UniProtKB-KW"/>
</dbReference>
<evidence type="ECO:0000256" key="11">
    <source>
        <dbReference type="ARBA" id="ARBA00023316"/>
    </source>
</evidence>
<comment type="cofactor">
    <cofactor evidence="15">
        <name>Mg(2+)</name>
        <dbReference type="ChEBI" id="CHEBI:18420"/>
    </cofactor>
    <cofactor evidence="15">
        <name>Mn(2+)</name>
        <dbReference type="ChEBI" id="CHEBI:29035"/>
    </cofactor>
    <text evidence="15">Binds 2 magnesium or manganese ions per subunit.</text>
</comment>
<evidence type="ECO:0000256" key="6">
    <source>
        <dbReference type="ARBA" id="ARBA00022598"/>
    </source>
</evidence>
<dbReference type="UniPathway" id="UPA00219"/>
<keyword evidence="5 13" id="KW-0963">Cytoplasm</keyword>
<reference evidence="18 19" key="1">
    <citation type="submission" date="2015-08" db="EMBL/GenBank/DDBJ databases">
        <authorList>
            <person name="Babu N.S."/>
            <person name="Beckwith C.J."/>
            <person name="Beseler K.G."/>
            <person name="Brison A."/>
            <person name="Carone J.V."/>
            <person name="Caskin T.P."/>
            <person name="Diamond M."/>
            <person name="Durham M.E."/>
            <person name="Foxe J.M."/>
            <person name="Go M."/>
            <person name="Henderson B.A."/>
            <person name="Jones I.B."/>
            <person name="McGettigan J.A."/>
            <person name="Micheletti S.J."/>
            <person name="Nasrallah M.E."/>
            <person name="Ortiz D."/>
            <person name="Piller C.R."/>
            <person name="Privatt S.R."/>
            <person name="Schneider S.L."/>
            <person name="Sharp S."/>
            <person name="Smith T.C."/>
            <person name="Stanton J.D."/>
            <person name="Ullery H.E."/>
            <person name="Wilson R.J."/>
            <person name="Serrano M.G."/>
            <person name="Buck G."/>
            <person name="Lee V."/>
            <person name="Wang Y."/>
            <person name="Carvalho R."/>
            <person name="Voegtly L."/>
            <person name="Shi R."/>
            <person name="Duckworth R."/>
            <person name="Johnson A."/>
            <person name="Loviza R."/>
            <person name="Walstead R."/>
            <person name="Shah Z."/>
            <person name="Kiflezghi M."/>
            <person name="Wade K."/>
            <person name="Ball S.L."/>
            <person name="Bradley K.W."/>
            <person name="Asai D.J."/>
            <person name="Bowman C.A."/>
            <person name="Russell D.A."/>
            <person name="Pope W.H."/>
            <person name="Jacobs-Sera D."/>
            <person name="Hendrix R.W."/>
            <person name="Hatfull G.F."/>
        </authorList>
    </citation>
    <scope>NUCLEOTIDE SEQUENCE [LARGE SCALE GENOMIC DNA]</scope>
    <source>
        <strain evidence="18 19">DSM 27648</strain>
    </source>
</reference>
<dbReference type="PATRIC" id="fig|1391654.3.peg.8919"/>
<keyword evidence="19" id="KW-1185">Reference proteome</keyword>
<evidence type="ECO:0000256" key="4">
    <source>
        <dbReference type="ARBA" id="ARBA00012216"/>
    </source>
</evidence>
<evidence type="ECO:0000256" key="7">
    <source>
        <dbReference type="ARBA" id="ARBA00022741"/>
    </source>
</evidence>
<dbReference type="EMBL" id="CP012333">
    <property type="protein sequence ID" value="AKV02144.1"/>
    <property type="molecule type" value="Genomic_DNA"/>
</dbReference>
<dbReference type="PANTHER" id="PTHR23132:SF23">
    <property type="entry name" value="D-ALANINE--D-ALANINE LIGASE B"/>
    <property type="match status" value="1"/>
</dbReference>
<dbReference type="Gene3D" id="3.30.470.20">
    <property type="entry name" value="ATP-grasp fold, B domain"/>
    <property type="match status" value="1"/>
</dbReference>
<comment type="subcellular location">
    <subcellularLocation>
        <location evidence="2 13">Cytoplasm</location>
    </subcellularLocation>
</comment>
<gene>
    <name evidence="13" type="primary">ddl</name>
    <name evidence="18" type="ORF">AKJ09_08807</name>
</gene>
<comment type="pathway">
    <text evidence="13">Cell wall biogenesis; peptidoglycan biosynthesis.</text>
</comment>
<dbReference type="Proteomes" id="UP000064967">
    <property type="component" value="Chromosome"/>
</dbReference>
<keyword evidence="15" id="KW-0460">Magnesium</keyword>
<name>A0A0K1Q8S9_9BACT</name>
<feature type="domain" description="ATP-grasp" evidence="17">
    <location>
        <begin position="103"/>
        <end position="300"/>
    </location>
</feature>
<dbReference type="GO" id="GO:0071555">
    <property type="term" value="P:cell wall organization"/>
    <property type="evidence" value="ECO:0007669"/>
    <property type="project" value="UniProtKB-KW"/>
</dbReference>
<dbReference type="PANTHER" id="PTHR23132">
    <property type="entry name" value="D-ALANINE--D-ALANINE LIGASE"/>
    <property type="match status" value="1"/>
</dbReference>
<feature type="binding site" evidence="15">
    <location>
        <position position="254"/>
    </location>
    <ligand>
        <name>Mg(2+)</name>
        <dbReference type="ChEBI" id="CHEBI:18420"/>
        <label>1</label>
    </ligand>
</feature>
<dbReference type="Gene3D" id="3.30.1490.20">
    <property type="entry name" value="ATP-grasp fold, A domain"/>
    <property type="match status" value="1"/>
</dbReference>
<dbReference type="PROSITE" id="PS00844">
    <property type="entry name" value="DALA_DALA_LIGASE_2"/>
    <property type="match status" value="1"/>
</dbReference>
<feature type="active site" evidence="14">
    <location>
        <position position="16"/>
    </location>
</feature>
<dbReference type="InterPro" id="IPR011761">
    <property type="entry name" value="ATP-grasp"/>
</dbReference>
<keyword evidence="15" id="KW-0479">Metal-binding</keyword>
<dbReference type="SUPFAM" id="SSF52440">
    <property type="entry name" value="PreATP-grasp domain"/>
    <property type="match status" value="1"/>
</dbReference>
<dbReference type="STRING" id="1391654.AKJ09_08807"/>
<feature type="binding site" evidence="15">
    <location>
        <position position="267"/>
    </location>
    <ligand>
        <name>Mg(2+)</name>
        <dbReference type="ChEBI" id="CHEBI:18420"/>
        <label>1</label>
    </ligand>
</feature>
<comment type="cofactor">
    <cofactor evidence="1">
        <name>Mn(2+)</name>
        <dbReference type="ChEBI" id="CHEBI:29035"/>
    </cofactor>
</comment>
<dbReference type="SUPFAM" id="SSF56059">
    <property type="entry name" value="Glutathione synthetase ATP-binding domain-like"/>
    <property type="match status" value="1"/>
</dbReference>
<dbReference type="AlphaFoldDB" id="A0A0K1Q8S9"/>
<dbReference type="InterPro" id="IPR011095">
    <property type="entry name" value="Dala_Dala_lig_C"/>
</dbReference>
<evidence type="ECO:0000256" key="15">
    <source>
        <dbReference type="PIRSR" id="PIRSR039102-3"/>
    </source>
</evidence>
<proteinExistence type="inferred from homology"/>
<dbReference type="Pfam" id="PF07478">
    <property type="entry name" value="Dala_Dala_lig_C"/>
    <property type="match status" value="1"/>
</dbReference>
<dbReference type="InterPro" id="IPR016185">
    <property type="entry name" value="PreATP-grasp_dom_sf"/>
</dbReference>
<keyword evidence="9 13" id="KW-0133">Cell shape</keyword>
<evidence type="ECO:0000256" key="8">
    <source>
        <dbReference type="ARBA" id="ARBA00022840"/>
    </source>
</evidence>
<dbReference type="KEGG" id="llu:AKJ09_08807"/>
<evidence type="ECO:0000313" key="19">
    <source>
        <dbReference type="Proteomes" id="UP000064967"/>
    </source>
</evidence>
<keyword evidence="11 13" id="KW-0961">Cell wall biogenesis/degradation</keyword>
<feature type="active site" evidence="14">
    <location>
        <position position="147"/>
    </location>
</feature>
<dbReference type="GO" id="GO:0009252">
    <property type="term" value="P:peptidoglycan biosynthetic process"/>
    <property type="evidence" value="ECO:0007669"/>
    <property type="project" value="UniProtKB-UniRule"/>
</dbReference>
<evidence type="ECO:0000256" key="5">
    <source>
        <dbReference type="ARBA" id="ARBA00022490"/>
    </source>
</evidence>
<dbReference type="NCBIfam" id="NF002378">
    <property type="entry name" value="PRK01372.1"/>
    <property type="match status" value="1"/>
</dbReference>
<dbReference type="Pfam" id="PF01820">
    <property type="entry name" value="Dala_Dala_lig_N"/>
    <property type="match status" value="1"/>
</dbReference>
<evidence type="ECO:0000256" key="13">
    <source>
        <dbReference type="HAMAP-Rule" id="MF_00047"/>
    </source>
</evidence>
<dbReference type="PROSITE" id="PS00843">
    <property type="entry name" value="DALA_DALA_LIGASE_1"/>
    <property type="match status" value="1"/>
</dbReference>
<feature type="binding site" evidence="15">
    <location>
        <position position="269"/>
    </location>
    <ligand>
        <name>Mg(2+)</name>
        <dbReference type="ChEBI" id="CHEBI:18420"/>
        <label>2</label>
    </ligand>
</feature>
<dbReference type="GO" id="GO:0005524">
    <property type="term" value="F:ATP binding"/>
    <property type="evidence" value="ECO:0007669"/>
    <property type="project" value="UniProtKB-UniRule"/>
</dbReference>
<comment type="catalytic activity">
    <reaction evidence="12 13">
        <text>2 D-alanine + ATP = D-alanyl-D-alanine + ADP + phosphate + H(+)</text>
        <dbReference type="Rhea" id="RHEA:11224"/>
        <dbReference type="ChEBI" id="CHEBI:15378"/>
        <dbReference type="ChEBI" id="CHEBI:30616"/>
        <dbReference type="ChEBI" id="CHEBI:43474"/>
        <dbReference type="ChEBI" id="CHEBI:57416"/>
        <dbReference type="ChEBI" id="CHEBI:57822"/>
        <dbReference type="ChEBI" id="CHEBI:456216"/>
        <dbReference type="EC" id="6.3.2.4"/>
    </reaction>
</comment>
<evidence type="ECO:0000256" key="9">
    <source>
        <dbReference type="ARBA" id="ARBA00022960"/>
    </source>
</evidence>
<evidence type="ECO:0000256" key="12">
    <source>
        <dbReference type="ARBA" id="ARBA00047614"/>
    </source>
</evidence>
<dbReference type="GO" id="GO:0008716">
    <property type="term" value="F:D-alanine-D-alanine ligase activity"/>
    <property type="evidence" value="ECO:0007669"/>
    <property type="project" value="UniProtKB-UniRule"/>
</dbReference>
<feature type="binding site" evidence="15">
    <location>
        <position position="267"/>
    </location>
    <ligand>
        <name>Mg(2+)</name>
        <dbReference type="ChEBI" id="CHEBI:18420"/>
        <label>2</label>
    </ligand>
</feature>
<keyword evidence="15" id="KW-0464">Manganese</keyword>
<dbReference type="RefSeq" id="WP_146653103.1">
    <property type="nucleotide sequence ID" value="NZ_CP012333.1"/>
</dbReference>
<evidence type="ECO:0000256" key="14">
    <source>
        <dbReference type="PIRSR" id="PIRSR039102-1"/>
    </source>
</evidence>
<organism evidence="18 19">
    <name type="scientific">Labilithrix luteola</name>
    <dbReference type="NCBI Taxonomy" id="1391654"/>
    <lineage>
        <taxon>Bacteria</taxon>
        <taxon>Pseudomonadati</taxon>
        <taxon>Myxococcota</taxon>
        <taxon>Polyangia</taxon>
        <taxon>Polyangiales</taxon>
        <taxon>Labilitrichaceae</taxon>
        <taxon>Labilithrix</taxon>
    </lineage>
</organism>
<dbReference type="PIRSF" id="PIRSF039102">
    <property type="entry name" value="Ddl/VanB"/>
    <property type="match status" value="1"/>
</dbReference>
<keyword evidence="7 16" id="KW-0547">Nucleotide-binding</keyword>
<dbReference type="InterPro" id="IPR005905">
    <property type="entry name" value="D_ala_D_ala"/>
</dbReference>
<dbReference type="InterPro" id="IPR011127">
    <property type="entry name" value="Dala_Dala_lig_N"/>
</dbReference>
<evidence type="ECO:0000256" key="16">
    <source>
        <dbReference type="PROSITE-ProRule" id="PRU00409"/>
    </source>
</evidence>
<protein>
    <recommendedName>
        <fullName evidence="4 13">D-alanine--D-alanine ligase</fullName>
        <ecNumber evidence="4 13">6.3.2.4</ecNumber>
    </recommendedName>
    <alternativeName>
        <fullName evidence="13">D-Ala-D-Ala ligase</fullName>
    </alternativeName>
    <alternativeName>
        <fullName evidence="13">D-alanylalanine synthetase</fullName>
    </alternativeName>
</protein>
<dbReference type="Gene3D" id="3.40.50.20">
    <property type="match status" value="1"/>
</dbReference>
<dbReference type="GO" id="GO:0005737">
    <property type="term" value="C:cytoplasm"/>
    <property type="evidence" value="ECO:0007669"/>
    <property type="project" value="UniProtKB-SubCell"/>
</dbReference>
<keyword evidence="8 16" id="KW-0067">ATP-binding</keyword>
<evidence type="ECO:0000256" key="2">
    <source>
        <dbReference type="ARBA" id="ARBA00004496"/>
    </source>
</evidence>
<dbReference type="GO" id="GO:0008360">
    <property type="term" value="P:regulation of cell shape"/>
    <property type="evidence" value="ECO:0007669"/>
    <property type="project" value="UniProtKB-KW"/>
</dbReference>
<evidence type="ECO:0000313" key="18">
    <source>
        <dbReference type="EMBL" id="AKV02144.1"/>
    </source>
</evidence>
<sequence length="336" mass="36327">MKKRRVGVLMGGTSAEREVSLRTGEGVARALEARGHEVARVVFGTEPVDKTLRDAKIDVAFLALHGRGGEDGCIQGMLELLGIPYTGSSVLASALAMDKLKAKEMFRLHNIPTPPYYVATESDLVELEELHGSFGFPVIVKPRGEGSSIGLTKAENMRELRLGIEAALEHDRCALVERYIKATEVHVGILDGRVLGCIEVVPKSGLYDYAAKYTAGETDYILPPRIAPTRARGVMNLAERAVRALGCTGAVRVDLLVTEGENEYVLEVNTLPGMTPTSLLPKIADHAGIDYGSLCEMILEGADLHAGAHGERNAANRRRSGVTFKERDLSLVRKAV</sequence>
<evidence type="ECO:0000256" key="3">
    <source>
        <dbReference type="ARBA" id="ARBA00010871"/>
    </source>
</evidence>
<evidence type="ECO:0000256" key="1">
    <source>
        <dbReference type="ARBA" id="ARBA00001936"/>
    </source>
</evidence>
<comment type="function">
    <text evidence="13">Cell wall formation.</text>
</comment>
<keyword evidence="10 13" id="KW-0573">Peptidoglycan synthesis</keyword>
<dbReference type="InterPro" id="IPR000291">
    <property type="entry name" value="D-Ala_lig_Van_CS"/>
</dbReference>
<comment type="similarity">
    <text evidence="3 13">Belongs to the D-alanine--D-alanine ligase family.</text>
</comment>
<dbReference type="PROSITE" id="PS50975">
    <property type="entry name" value="ATP_GRASP"/>
    <property type="match status" value="1"/>
</dbReference>
<accession>A0A0K1Q8S9</accession>
<evidence type="ECO:0000259" key="17">
    <source>
        <dbReference type="PROSITE" id="PS50975"/>
    </source>
</evidence>
<dbReference type="InterPro" id="IPR013815">
    <property type="entry name" value="ATP_grasp_subdomain_1"/>
</dbReference>